<evidence type="ECO:0000313" key="7">
    <source>
        <dbReference type="Proteomes" id="UP000268446"/>
    </source>
</evidence>
<dbReference type="EMBL" id="QMQZ01000023">
    <property type="protein sequence ID" value="RLE51928.1"/>
    <property type="molecule type" value="Genomic_DNA"/>
</dbReference>
<dbReference type="PANTHER" id="PTHR40065">
    <property type="entry name" value="RNA-BINDING PROTEIN YHBY"/>
    <property type="match status" value="1"/>
</dbReference>
<dbReference type="PANTHER" id="PTHR40065:SF3">
    <property type="entry name" value="RNA-BINDING PROTEIN YHBY"/>
    <property type="match status" value="1"/>
</dbReference>
<organism evidence="6 8">
    <name type="scientific">Thermoproteota archaeon</name>
    <dbReference type="NCBI Taxonomy" id="2056631"/>
    <lineage>
        <taxon>Archaea</taxon>
        <taxon>Thermoproteota</taxon>
    </lineage>
</organism>
<evidence type="ECO:0000256" key="1">
    <source>
        <dbReference type="ARBA" id="ARBA00022884"/>
    </source>
</evidence>
<dbReference type="Pfam" id="PF01985">
    <property type="entry name" value="CRS1_YhbY"/>
    <property type="match status" value="1"/>
</dbReference>
<dbReference type="SUPFAM" id="SSF75471">
    <property type="entry name" value="YhbY-like"/>
    <property type="match status" value="1"/>
</dbReference>
<dbReference type="PROSITE" id="PS51295">
    <property type="entry name" value="CRM"/>
    <property type="match status" value="1"/>
</dbReference>
<dbReference type="Gene3D" id="3.30.110.60">
    <property type="entry name" value="YhbY-like"/>
    <property type="match status" value="1"/>
</dbReference>
<evidence type="ECO:0000259" key="4">
    <source>
        <dbReference type="PROSITE" id="PS51295"/>
    </source>
</evidence>
<accession>A0A497F9T7</accession>
<evidence type="ECO:0000256" key="2">
    <source>
        <dbReference type="PROSITE-ProRule" id="PRU00626"/>
    </source>
</evidence>
<proteinExistence type="predicted"/>
<dbReference type="Proteomes" id="UP000268446">
    <property type="component" value="Unassembled WGS sequence"/>
</dbReference>
<keyword evidence="1 2" id="KW-0694">RNA-binding</keyword>
<evidence type="ECO:0000256" key="3">
    <source>
        <dbReference type="SAM" id="MobiDB-lite"/>
    </source>
</evidence>
<name>A0A497F9T7_9CREN</name>
<dbReference type="InterPro" id="IPR001890">
    <property type="entry name" value="RNA-binding_CRM"/>
</dbReference>
<evidence type="ECO:0000313" key="6">
    <source>
        <dbReference type="EMBL" id="RLE55902.1"/>
    </source>
</evidence>
<gene>
    <name evidence="5" type="ORF">DRJ20_01190</name>
    <name evidence="6" type="ORF">DRJ26_00175</name>
</gene>
<comment type="caution">
    <text evidence="6">The sequence shown here is derived from an EMBL/GenBank/DDBJ whole genome shotgun (WGS) entry which is preliminary data.</text>
</comment>
<protein>
    <submittedName>
        <fullName evidence="6">Ribosome assembly RNA-binding protein YhbY</fullName>
    </submittedName>
</protein>
<dbReference type="AlphaFoldDB" id="A0A497F9T7"/>
<dbReference type="InterPro" id="IPR035920">
    <property type="entry name" value="YhbY-like_sf"/>
</dbReference>
<evidence type="ECO:0000313" key="5">
    <source>
        <dbReference type="EMBL" id="RLE51928.1"/>
    </source>
</evidence>
<sequence>MSSLSPKEKRRLADSVQQEAPHVHVGKRGLCSEVLDEIDRQLEAREVIKVRILKSALQVENCDRKTLAKKLAEAVGAEILDIRGLTAVLYRKRRLYKR</sequence>
<dbReference type="SMART" id="SM01103">
    <property type="entry name" value="CRS1_YhbY"/>
    <property type="match status" value="1"/>
</dbReference>
<feature type="domain" description="CRM" evidence="4">
    <location>
        <begin position="2"/>
        <end position="98"/>
    </location>
</feature>
<dbReference type="InterPro" id="IPR051925">
    <property type="entry name" value="RNA-binding_domain"/>
</dbReference>
<dbReference type="GO" id="GO:0003723">
    <property type="term" value="F:RNA binding"/>
    <property type="evidence" value="ECO:0007669"/>
    <property type="project" value="UniProtKB-UniRule"/>
</dbReference>
<evidence type="ECO:0000313" key="8">
    <source>
        <dbReference type="Proteomes" id="UP000269499"/>
    </source>
</evidence>
<dbReference type="EMBL" id="QMRA01000002">
    <property type="protein sequence ID" value="RLE55902.1"/>
    <property type="molecule type" value="Genomic_DNA"/>
</dbReference>
<feature type="region of interest" description="Disordered" evidence="3">
    <location>
        <begin position="1"/>
        <end position="20"/>
    </location>
</feature>
<reference evidence="7 8" key="1">
    <citation type="submission" date="2018-06" db="EMBL/GenBank/DDBJ databases">
        <title>Extensive metabolic versatility and redundancy in microbially diverse, dynamic hydrothermal sediments.</title>
        <authorList>
            <person name="Dombrowski N."/>
            <person name="Teske A."/>
            <person name="Baker B.J."/>
        </authorList>
    </citation>
    <scope>NUCLEOTIDE SEQUENCE [LARGE SCALE GENOMIC DNA]</scope>
    <source>
        <strain evidence="6">B20_G2</strain>
        <strain evidence="5">B29_G17</strain>
    </source>
</reference>
<dbReference type="Proteomes" id="UP000269499">
    <property type="component" value="Unassembled WGS sequence"/>
</dbReference>